<organism evidence="2 3">
    <name type="scientific">Planktothrix paucivesiculata PCC 9631</name>
    <dbReference type="NCBI Taxonomy" id="671071"/>
    <lineage>
        <taxon>Bacteria</taxon>
        <taxon>Bacillati</taxon>
        <taxon>Cyanobacteriota</taxon>
        <taxon>Cyanophyceae</taxon>
        <taxon>Oscillatoriophycideae</taxon>
        <taxon>Oscillatoriales</taxon>
        <taxon>Microcoleaceae</taxon>
        <taxon>Planktothrix</taxon>
    </lineage>
</organism>
<keyword evidence="3" id="KW-1185">Reference proteome</keyword>
<protein>
    <recommendedName>
        <fullName evidence="1">Putative restriction endonuclease domain-containing protein</fullName>
    </recommendedName>
</protein>
<proteinExistence type="predicted"/>
<evidence type="ECO:0000259" key="1">
    <source>
        <dbReference type="Pfam" id="PF05685"/>
    </source>
</evidence>
<feature type="domain" description="Putative restriction endonuclease" evidence="1">
    <location>
        <begin position="12"/>
        <end position="178"/>
    </location>
</feature>
<dbReference type="InterPro" id="IPR008538">
    <property type="entry name" value="Uma2"/>
</dbReference>
<sequence>MMTITTPPKLSFENYLNYDDGTDNRYELEDGELILMNPPTFDHALIIRFLTNALEAEINRVNLPWITLHSIGVRTSINRSRIPDISVINREQITHRDISAIVESAIIAVEIVSPESKIRDYRYKRSEYSVVGIPEYWIVDPNEQKITILQLVEGLYEEQTYQGNQRIISLTFPELNLTPEQIFNL</sequence>
<reference evidence="2" key="1">
    <citation type="submission" date="2019-10" db="EMBL/GenBank/DDBJ databases">
        <authorList>
            <consortium name="Genoscope - CEA"/>
            <person name="William W."/>
        </authorList>
    </citation>
    <scope>NUCLEOTIDE SEQUENCE [LARGE SCALE GENOMIC DNA]</scope>
    <source>
        <strain evidence="2">BBR_PRJEB10994</strain>
    </source>
</reference>
<dbReference type="Gene3D" id="3.90.1570.10">
    <property type="entry name" value="tt1808, chain A"/>
    <property type="match status" value="1"/>
</dbReference>
<dbReference type="RefSeq" id="WP_197046209.1">
    <property type="nucleotide sequence ID" value="NZ_LR734982.1"/>
</dbReference>
<comment type="caution">
    <text evidence="2">The sequence shown here is derived from an EMBL/GenBank/DDBJ whole genome shotgun (WGS) entry which is preliminary data.</text>
</comment>
<name>A0A7Z9BMQ8_9CYAN</name>
<dbReference type="InterPro" id="IPR012296">
    <property type="entry name" value="Nuclease_put_TT1808"/>
</dbReference>
<dbReference type="PANTHER" id="PTHR34107:SF2">
    <property type="entry name" value="SLL0888 PROTEIN"/>
    <property type="match status" value="1"/>
</dbReference>
<dbReference type="Proteomes" id="UP000182190">
    <property type="component" value="Unassembled WGS sequence"/>
</dbReference>
<dbReference type="InterPro" id="IPR011335">
    <property type="entry name" value="Restrct_endonuc-II-like"/>
</dbReference>
<evidence type="ECO:0000313" key="2">
    <source>
        <dbReference type="EMBL" id="VXD14450.1"/>
    </source>
</evidence>
<evidence type="ECO:0000313" key="3">
    <source>
        <dbReference type="Proteomes" id="UP000182190"/>
    </source>
</evidence>
<dbReference type="CDD" id="cd06260">
    <property type="entry name" value="DUF820-like"/>
    <property type="match status" value="1"/>
</dbReference>
<dbReference type="AlphaFoldDB" id="A0A7Z9BMQ8"/>
<dbReference type="SUPFAM" id="SSF52980">
    <property type="entry name" value="Restriction endonuclease-like"/>
    <property type="match status" value="1"/>
</dbReference>
<dbReference type="PANTHER" id="PTHR34107">
    <property type="entry name" value="SLL0198 PROTEIN-RELATED"/>
    <property type="match status" value="1"/>
</dbReference>
<dbReference type="Pfam" id="PF05685">
    <property type="entry name" value="Uma2"/>
    <property type="match status" value="1"/>
</dbReference>
<accession>A0A7Z9BMQ8</accession>
<dbReference type="EMBL" id="CZCS02000013">
    <property type="protein sequence ID" value="VXD14450.1"/>
    <property type="molecule type" value="Genomic_DNA"/>
</dbReference>
<gene>
    <name evidence="2" type="ORF">PL9631_110026</name>
</gene>